<feature type="active site" description="Amidino-cysteine intermediate" evidence="8">
    <location>
        <position position="406"/>
    </location>
</feature>
<keyword evidence="4 8" id="KW-0963">Cytoplasm</keyword>
<organism evidence="9 10">
    <name type="scientific">Pseudomonas luteola</name>
    <dbReference type="NCBI Taxonomy" id="47886"/>
    <lineage>
        <taxon>Bacteria</taxon>
        <taxon>Pseudomonadati</taxon>
        <taxon>Pseudomonadota</taxon>
        <taxon>Gammaproteobacteria</taxon>
        <taxon>Pseudomonadales</taxon>
        <taxon>Pseudomonadaceae</taxon>
        <taxon>Pseudomonas</taxon>
    </lineage>
</organism>
<dbReference type="HAMAP" id="MF_00242">
    <property type="entry name" value="Arg_deiminase"/>
    <property type="match status" value="1"/>
</dbReference>
<dbReference type="EMBL" id="JADTXM010000009">
    <property type="protein sequence ID" value="MBH3439797.1"/>
    <property type="molecule type" value="Genomic_DNA"/>
</dbReference>
<keyword evidence="5 8" id="KW-0056">Arginine metabolism</keyword>
<comment type="pathway">
    <text evidence="2 8">Amino-acid degradation; L-arginine degradation via ADI pathway; carbamoyl phosphate from L-arginine: step 1/2.</text>
</comment>
<evidence type="ECO:0000256" key="1">
    <source>
        <dbReference type="ARBA" id="ARBA00004496"/>
    </source>
</evidence>
<accession>A0ABS0MSW7</accession>
<proteinExistence type="inferred from homology"/>
<evidence type="ECO:0000256" key="4">
    <source>
        <dbReference type="ARBA" id="ARBA00022490"/>
    </source>
</evidence>
<evidence type="ECO:0000256" key="3">
    <source>
        <dbReference type="ARBA" id="ARBA00010206"/>
    </source>
</evidence>
<gene>
    <name evidence="8 9" type="primary">arcA</name>
    <name evidence="9" type="ORF">I5Q09_14005</name>
</gene>
<evidence type="ECO:0000256" key="6">
    <source>
        <dbReference type="ARBA" id="ARBA00022801"/>
    </source>
</evidence>
<dbReference type="RefSeq" id="WP_197872534.1">
    <property type="nucleotide sequence ID" value="NZ_JADTXM010000009.1"/>
</dbReference>
<sequence length="418" mass="46238">MTVNSTPLGVHSEVGKLRKVLVCSPGLAHQRLTPSNCDDLLFDDVIWVNQAKRDHFDFVTKMRERGVEVLEMHNLLTETVKNPEALKWILDRKIVPNQVGIGLVNETRAWLESQEPRHLAEFLIGGVSGSDLPDTSGSEMVKMFRDYLGHSSFVLPPLPNTQFTRDTTCWIYGGVTLNPMFWPARRQETLLIAAIYKFAPEFADQHFDIWYGDPDVDHGLATLEGGDVMPIGKGILLIGMGERTSRQAIGQLAQNLFKAGAVERIIVAGLPKSRAAMHLDTVFSFCDRDLVTVYPEVANAIVPFSLRPDESKPGGIDIRREPKPFLDTVAEALGLKALRVVLTGGDSYEAEREQWDDGNNVVALEPGVVVGYDRNTYTNTQLRKAGVEVITISASELGRGRGGGHCMTCPIVRDPVDY</sequence>
<dbReference type="EC" id="3.5.3.6" evidence="8"/>
<dbReference type="PANTHER" id="PTHR47271">
    <property type="entry name" value="ARGININE DEIMINASE"/>
    <property type="match status" value="1"/>
</dbReference>
<protein>
    <recommendedName>
        <fullName evidence="8">Arginine deiminase</fullName>
        <shortName evidence="8">ADI</shortName>
        <ecNumber evidence="8">3.5.3.6</ecNumber>
    </recommendedName>
    <alternativeName>
        <fullName evidence="8">Arginine dihydrolase</fullName>
        <shortName evidence="8">AD</shortName>
    </alternativeName>
</protein>
<comment type="caution">
    <text evidence="9">The sequence shown here is derived from an EMBL/GenBank/DDBJ whole genome shotgun (WGS) entry which is preliminary data.</text>
</comment>
<evidence type="ECO:0000256" key="2">
    <source>
        <dbReference type="ARBA" id="ARBA00005213"/>
    </source>
</evidence>
<dbReference type="SUPFAM" id="SSF55909">
    <property type="entry name" value="Pentein"/>
    <property type="match status" value="1"/>
</dbReference>
<evidence type="ECO:0000256" key="5">
    <source>
        <dbReference type="ARBA" id="ARBA00022503"/>
    </source>
</evidence>
<dbReference type="GO" id="GO:0016990">
    <property type="term" value="F:arginine deiminase activity"/>
    <property type="evidence" value="ECO:0007669"/>
    <property type="project" value="UniProtKB-EC"/>
</dbReference>
<comment type="catalytic activity">
    <reaction evidence="7 8">
        <text>L-arginine + H2O = L-citrulline + NH4(+)</text>
        <dbReference type="Rhea" id="RHEA:19597"/>
        <dbReference type="ChEBI" id="CHEBI:15377"/>
        <dbReference type="ChEBI" id="CHEBI:28938"/>
        <dbReference type="ChEBI" id="CHEBI:32682"/>
        <dbReference type="ChEBI" id="CHEBI:57743"/>
        <dbReference type="EC" id="3.5.3.6"/>
    </reaction>
</comment>
<dbReference type="Proteomes" id="UP000638986">
    <property type="component" value="Unassembled WGS sequence"/>
</dbReference>
<dbReference type="Gene3D" id="3.75.10.10">
    <property type="entry name" value="L-arginine/glycine Amidinotransferase, Chain A"/>
    <property type="match status" value="1"/>
</dbReference>
<dbReference type="NCBIfam" id="TIGR01078">
    <property type="entry name" value="arcA"/>
    <property type="match status" value="1"/>
</dbReference>
<dbReference type="PIRSF" id="PIRSF006356">
    <property type="entry name" value="Arg_deiminase"/>
    <property type="match status" value="1"/>
</dbReference>
<evidence type="ECO:0000313" key="10">
    <source>
        <dbReference type="Proteomes" id="UP000638986"/>
    </source>
</evidence>
<dbReference type="Gene3D" id="1.10.3930.10">
    <property type="entry name" value="Arginine deiminase"/>
    <property type="match status" value="1"/>
</dbReference>
<evidence type="ECO:0000256" key="7">
    <source>
        <dbReference type="ARBA" id="ARBA00049429"/>
    </source>
</evidence>
<dbReference type="NCBIfam" id="NF002381">
    <property type="entry name" value="PRK01388.1"/>
    <property type="match status" value="1"/>
</dbReference>
<keyword evidence="6 8" id="KW-0378">Hydrolase</keyword>
<name>A0ABS0MSW7_PSELU</name>
<evidence type="ECO:0000256" key="8">
    <source>
        <dbReference type="HAMAP-Rule" id="MF_00242"/>
    </source>
</evidence>
<comment type="similarity">
    <text evidence="3 8">Belongs to the arginine deiminase family.</text>
</comment>
<reference evidence="9 10" key="1">
    <citation type="submission" date="2020-11" db="EMBL/GenBank/DDBJ databases">
        <title>Enhanced detection system for hospital associated transmission using whole genome sequencing surveillance.</title>
        <authorList>
            <person name="Harrison L.H."/>
            <person name="Van Tyne D."/>
            <person name="Marsh J.W."/>
            <person name="Griffith M.P."/>
            <person name="Snyder D.J."/>
            <person name="Cooper V.S."/>
            <person name="Mustapha M."/>
        </authorList>
    </citation>
    <scope>NUCLEOTIDE SEQUENCE [LARGE SCALE GENOMIC DNA]</scope>
    <source>
        <strain evidence="9 10">PSB00013</strain>
    </source>
</reference>
<comment type="subcellular location">
    <subcellularLocation>
        <location evidence="1 8">Cytoplasm</location>
    </subcellularLocation>
</comment>
<dbReference type="PRINTS" id="PR01466">
    <property type="entry name" value="ARGDEIMINASE"/>
</dbReference>
<dbReference type="PANTHER" id="PTHR47271:SF3">
    <property type="entry name" value="ARGININE DEIMINASE"/>
    <property type="match status" value="1"/>
</dbReference>
<evidence type="ECO:0000313" key="9">
    <source>
        <dbReference type="EMBL" id="MBH3439797.1"/>
    </source>
</evidence>
<dbReference type="Pfam" id="PF02274">
    <property type="entry name" value="ADI"/>
    <property type="match status" value="1"/>
</dbReference>
<dbReference type="InterPro" id="IPR003876">
    <property type="entry name" value="Arg_deiminase"/>
</dbReference>